<dbReference type="Proteomes" id="UP001642483">
    <property type="component" value="Unassembled WGS sequence"/>
</dbReference>
<sequence length="65" mass="7522">MPFVKRKIEPGQIRKHEKDSTLVFEEHSEVANNALVKALKQLSSLTFHAEDIFREIENEVKSISQ</sequence>
<accession>A0ABP0F1E3</accession>
<dbReference type="EMBL" id="CAWYQH010000001">
    <property type="protein sequence ID" value="CAK8672508.1"/>
    <property type="molecule type" value="Genomic_DNA"/>
</dbReference>
<reference evidence="1 2" key="1">
    <citation type="submission" date="2024-02" db="EMBL/GenBank/DDBJ databases">
        <authorList>
            <person name="Daric V."/>
            <person name="Darras S."/>
        </authorList>
    </citation>
    <scope>NUCLEOTIDE SEQUENCE [LARGE SCALE GENOMIC DNA]</scope>
</reference>
<comment type="caution">
    <text evidence="1">The sequence shown here is derived from an EMBL/GenBank/DDBJ whole genome shotgun (WGS) entry which is preliminary data.</text>
</comment>
<evidence type="ECO:0000313" key="1">
    <source>
        <dbReference type="EMBL" id="CAK8672508.1"/>
    </source>
</evidence>
<gene>
    <name evidence="1" type="ORF">CVLEPA_LOCUS1452</name>
</gene>
<keyword evidence="2" id="KW-1185">Reference proteome</keyword>
<organism evidence="1 2">
    <name type="scientific">Clavelina lepadiformis</name>
    <name type="common">Light-bulb sea squirt</name>
    <name type="synonym">Ascidia lepadiformis</name>
    <dbReference type="NCBI Taxonomy" id="159417"/>
    <lineage>
        <taxon>Eukaryota</taxon>
        <taxon>Metazoa</taxon>
        <taxon>Chordata</taxon>
        <taxon>Tunicata</taxon>
        <taxon>Ascidiacea</taxon>
        <taxon>Aplousobranchia</taxon>
        <taxon>Clavelinidae</taxon>
        <taxon>Clavelina</taxon>
    </lineage>
</organism>
<proteinExistence type="predicted"/>
<protein>
    <submittedName>
        <fullName evidence="1">Uncharacterized protein</fullName>
    </submittedName>
</protein>
<dbReference type="Gene3D" id="1.20.5.340">
    <property type="match status" value="1"/>
</dbReference>
<evidence type="ECO:0000313" key="2">
    <source>
        <dbReference type="Proteomes" id="UP001642483"/>
    </source>
</evidence>
<name>A0ABP0F1E3_CLALP</name>